<evidence type="ECO:0008006" key="4">
    <source>
        <dbReference type="Google" id="ProtNLM"/>
    </source>
</evidence>
<evidence type="ECO:0000313" key="2">
    <source>
        <dbReference type="EMBL" id="QOZ69691.1"/>
    </source>
</evidence>
<protein>
    <recommendedName>
        <fullName evidence="4">DUF4412 domain-containing protein</fullName>
    </recommendedName>
</protein>
<accession>A0AAE7NSK9</accession>
<dbReference type="Proteomes" id="UP000594015">
    <property type="component" value="Chromosome"/>
</dbReference>
<sequence>MMRHTAAAFVLLASPAFAQTTPPREGPITCASPVAPDDTERTLKQRFGKEAVVQDLPGAEGEKYKGLVLFPKARDRRIEIAFTDDKAMRASGLTLRDAGKTSLWSVNGVTIGSSLADVQKANGKPFLVSGFEWDYGGFVTDWKGGALGRPLQGGCTVTIRFDKKSAAPKSLLGDGVKAPSDNATLVKWAPVVTEIGVNFPDR</sequence>
<keyword evidence="1" id="KW-0732">Signal</keyword>
<proteinExistence type="predicted"/>
<dbReference type="AlphaFoldDB" id="A0AAE7NSK9"/>
<evidence type="ECO:0000313" key="3">
    <source>
        <dbReference type="Proteomes" id="UP000594015"/>
    </source>
</evidence>
<dbReference type="KEGG" id="barh:WN72_27760"/>
<feature type="chain" id="PRO_5041997807" description="DUF4412 domain-containing protein" evidence="1">
    <location>
        <begin position="19"/>
        <end position="202"/>
    </location>
</feature>
<gene>
    <name evidence="2" type="ORF">WN72_27760</name>
</gene>
<organism evidence="2 3">
    <name type="scientific">Bradyrhizobium arachidis</name>
    <dbReference type="NCBI Taxonomy" id="858423"/>
    <lineage>
        <taxon>Bacteria</taxon>
        <taxon>Pseudomonadati</taxon>
        <taxon>Pseudomonadota</taxon>
        <taxon>Alphaproteobacteria</taxon>
        <taxon>Hyphomicrobiales</taxon>
        <taxon>Nitrobacteraceae</taxon>
        <taxon>Bradyrhizobium</taxon>
    </lineage>
</organism>
<feature type="signal peptide" evidence="1">
    <location>
        <begin position="1"/>
        <end position="18"/>
    </location>
</feature>
<evidence type="ECO:0000256" key="1">
    <source>
        <dbReference type="SAM" id="SignalP"/>
    </source>
</evidence>
<dbReference type="EMBL" id="CP030050">
    <property type="protein sequence ID" value="QOZ69691.1"/>
    <property type="molecule type" value="Genomic_DNA"/>
</dbReference>
<reference evidence="2 3" key="1">
    <citation type="submission" date="2018-06" db="EMBL/GenBank/DDBJ databases">
        <title>Comparative genomics of Bradyrhizobium nodulating Arachidis hypogaea.</title>
        <authorList>
            <person name="Li Y."/>
        </authorList>
    </citation>
    <scope>NUCLEOTIDE SEQUENCE [LARGE SCALE GENOMIC DNA]</scope>
    <source>
        <strain evidence="2 3">CCBAU 051107</strain>
    </source>
</reference>
<name>A0AAE7NSK9_9BRAD</name>